<dbReference type="Proteomes" id="UP000199423">
    <property type="component" value="Unassembled WGS sequence"/>
</dbReference>
<proteinExistence type="inferred from homology"/>
<dbReference type="Gene3D" id="3.20.20.370">
    <property type="entry name" value="Glycoside hydrolase/deacetylase"/>
    <property type="match status" value="1"/>
</dbReference>
<dbReference type="GO" id="GO:0016810">
    <property type="term" value="F:hydrolase activity, acting on carbon-nitrogen (but not peptide) bonds"/>
    <property type="evidence" value="ECO:0007669"/>
    <property type="project" value="InterPro"/>
</dbReference>
<protein>
    <recommendedName>
        <fullName evidence="3">Chitooligosaccharide deacetylase</fullName>
    </recommendedName>
    <alternativeName>
        <fullName evidence="5">Nodulation protein B</fullName>
    </alternativeName>
</protein>
<gene>
    <name evidence="7" type="ORF">SAMN04488557_1664</name>
</gene>
<evidence type="ECO:0000256" key="3">
    <source>
        <dbReference type="ARBA" id="ARBA00020071"/>
    </source>
</evidence>
<evidence type="ECO:0000256" key="1">
    <source>
        <dbReference type="ARBA" id="ARBA00003236"/>
    </source>
</evidence>
<evidence type="ECO:0000256" key="4">
    <source>
        <dbReference type="ARBA" id="ARBA00022729"/>
    </source>
</evidence>
<accession>A0A1I7NDI6</accession>
<evidence type="ECO:0000256" key="2">
    <source>
        <dbReference type="ARBA" id="ARBA00010973"/>
    </source>
</evidence>
<comment type="similarity">
    <text evidence="2">Belongs to the polysaccharide deacetylase family.</text>
</comment>
<organism evidence="7 8">
    <name type="scientific">Hyphomicrobium facile</name>
    <dbReference type="NCBI Taxonomy" id="51670"/>
    <lineage>
        <taxon>Bacteria</taxon>
        <taxon>Pseudomonadati</taxon>
        <taxon>Pseudomonadota</taxon>
        <taxon>Alphaproteobacteria</taxon>
        <taxon>Hyphomicrobiales</taxon>
        <taxon>Hyphomicrobiaceae</taxon>
        <taxon>Hyphomicrobium</taxon>
    </lineage>
</organism>
<evidence type="ECO:0000256" key="5">
    <source>
        <dbReference type="ARBA" id="ARBA00032976"/>
    </source>
</evidence>
<dbReference type="InterPro" id="IPR051398">
    <property type="entry name" value="Polysacch_Deacetylase"/>
</dbReference>
<dbReference type="CDD" id="cd10968">
    <property type="entry name" value="CE4_Mlr8448_like_5s"/>
    <property type="match status" value="1"/>
</dbReference>
<dbReference type="SUPFAM" id="SSF88713">
    <property type="entry name" value="Glycoside hydrolase/deacetylase"/>
    <property type="match status" value="1"/>
</dbReference>
<comment type="function">
    <text evidence="1">Is involved in generating a small heat-stable compound (Nod), an acylated oligomer of N-acetylglucosamine, that stimulates mitosis in various plant protoplasts.</text>
</comment>
<keyword evidence="8" id="KW-1185">Reference proteome</keyword>
<dbReference type="PANTHER" id="PTHR34216">
    <property type="match status" value="1"/>
</dbReference>
<reference evidence="8" key="1">
    <citation type="submission" date="2016-10" db="EMBL/GenBank/DDBJ databases">
        <authorList>
            <person name="Varghese N."/>
            <person name="Submissions S."/>
        </authorList>
    </citation>
    <scope>NUCLEOTIDE SEQUENCE [LARGE SCALE GENOMIC DNA]</scope>
    <source>
        <strain evidence="8">DSM 1565</strain>
    </source>
</reference>
<dbReference type="OrthoDB" id="9782872at2"/>
<evidence type="ECO:0000313" key="8">
    <source>
        <dbReference type="Proteomes" id="UP000199423"/>
    </source>
</evidence>
<dbReference type="EMBL" id="FPCH01000002">
    <property type="protein sequence ID" value="SFV32616.1"/>
    <property type="molecule type" value="Genomic_DNA"/>
</dbReference>
<dbReference type="AlphaFoldDB" id="A0A1I7NDI6"/>
<sequence>MGRRTNEFLKATLAALHYSGAAGIASRNIPKAGVILMLHHVTPEKPRGFEPNGILKVTPEFLDAVIDTVRGEGFEITGLDDVKARLENGRSARKPFAVFTLDDGYKDNLDFAYPVFKRHNAPFTIYVPTAYADGEGDLWWLVLEEALRRLPNVKIDRDGVPHIYALGTDAEKTAAFEDIYWWLRRMPEARARAITRNLASQAGFDPLALCRKLVMNWDEIRALARDPLATIAAHTCNHFALAKLPLSEATREIADSVARVGEELGQPCRHFSYPYGDEGSAGEREFEIARNLGIETAVTTRKGLVDKSNVSTMTALPRLSLNGDFQDQRSVKVLLSGLPFALRNGVKRALSPLRRGGLAPSRVGALHPGDEPAGG</sequence>
<dbReference type="RefSeq" id="WP_092866951.1">
    <property type="nucleotide sequence ID" value="NZ_FPCH01000002.1"/>
</dbReference>
<dbReference type="InterPro" id="IPR002509">
    <property type="entry name" value="NODB_dom"/>
</dbReference>
<feature type="domain" description="NodB homology" evidence="6">
    <location>
        <begin position="214"/>
        <end position="295"/>
    </location>
</feature>
<dbReference type="InterPro" id="IPR011330">
    <property type="entry name" value="Glyco_hydro/deAcase_b/a-brl"/>
</dbReference>
<evidence type="ECO:0000259" key="6">
    <source>
        <dbReference type="Pfam" id="PF01522"/>
    </source>
</evidence>
<dbReference type="STRING" id="51670.SAMN04488557_1664"/>
<dbReference type="Pfam" id="PF01522">
    <property type="entry name" value="Polysacc_deac_1"/>
    <property type="match status" value="1"/>
</dbReference>
<keyword evidence="4" id="KW-0732">Signal</keyword>
<dbReference type="PANTHER" id="PTHR34216:SF7">
    <property type="entry name" value="POLY-BETA-1,6-N-ACETYL-D-GLUCOSAMINE N-DEACETYLASE"/>
    <property type="match status" value="1"/>
</dbReference>
<name>A0A1I7NDI6_9HYPH</name>
<dbReference type="GO" id="GO:0005975">
    <property type="term" value="P:carbohydrate metabolic process"/>
    <property type="evidence" value="ECO:0007669"/>
    <property type="project" value="InterPro"/>
</dbReference>
<evidence type="ECO:0000313" key="7">
    <source>
        <dbReference type="EMBL" id="SFV32616.1"/>
    </source>
</evidence>